<sequence length="307" mass="32133">MNIVVIGSFMMDLVVRAEQAPKAGETVLGHAFARFPGGKGANQAVAAARLGGRVTMAGMLGRDEFGREMLAVMQREGINTDHILFSESDPTGIGSIVLEANGENRIVVVPGANLRYSGQELHGIEDLIRSASILVIQLEMDPGMTEEAVALASRYRVPVLLNPAPARPLSGSLLRQVTYLTPNEAEAELLTGIPATSIDGAQAAGRALLHAGVRHVIITMADKGALIVEDGGSAVIEGYPVTPVDSVAAGDSFNGALAVRLARGDSLRDAVRFANAVGALTVTRPGAIPSLPTLNDVEQFRLNRANS</sequence>
<dbReference type="PIRSF" id="PIRSF000535">
    <property type="entry name" value="1PFK/6PFK/LacC"/>
    <property type="match status" value="1"/>
</dbReference>
<dbReference type="Gene3D" id="3.40.1190.20">
    <property type="match status" value="1"/>
</dbReference>
<dbReference type="PRINTS" id="PR00990">
    <property type="entry name" value="RIBOKINASE"/>
</dbReference>
<feature type="binding site" evidence="10">
    <location>
        <begin position="250"/>
        <end position="251"/>
    </location>
    <ligand>
        <name>ATP</name>
        <dbReference type="ChEBI" id="CHEBI:30616"/>
    </ligand>
</feature>
<comment type="subunit">
    <text evidence="10">Homodimer.</text>
</comment>
<evidence type="ECO:0000256" key="1">
    <source>
        <dbReference type="ARBA" id="ARBA00005380"/>
    </source>
</evidence>
<gene>
    <name evidence="10" type="primary">deoK</name>
    <name evidence="13" type="ORF">PDENDC454_13862</name>
</gene>
<dbReference type="Proteomes" id="UP000003900">
    <property type="component" value="Unassembled WGS sequence"/>
</dbReference>
<evidence type="ECO:0000256" key="6">
    <source>
        <dbReference type="ARBA" id="ARBA00022840"/>
    </source>
</evidence>
<reference evidence="13 14" key="1">
    <citation type="journal article" date="2012" name="J. Bacteriol.">
        <title>Genome Sequence of the Pattern-Forming Social Bacterium Paenibacillus dendritiformis C454 Chiral Morphotype.</title>
        <authorList>
            <person name="Sirota-Madi A."/>
            <person name="Olender T."/>
            <person name="Helman Y."/>
            <person name="Brainis I."/>
            <person name="Finkelshtein A."/>
            <person name="Roth D."/>
            <person name="Hagai E."/>
            <person name="Leshkowitz D."/>
            <person name="Brodsky L."/>
            <person name="Galatenko V."/>
            <person name="Nikolaev V."/>
            <person name="Gutnick D.L."/>
            <person name="Lancet D."/>
            <person name="Ben-Jacob E."/>
        </authorList>
    </citation>
    <scope>NUCLEOTIDE SEQUENCE [LARGE SCALE GENOMIC DNA]</scope>
    <source>
        <strain evidence="13 14">C454</strain>
    </source>
</reference>
<evidence type="ECO:0000256" key="11">
    <source>
        <dbReference type="PIRNR" id="PIRNR000535"/>
    </source>
</evidence>
<dbReference type="EMBL" id="AHKH01000032">
    <property type="protein sequence ID" value="EHQ61674.1"/>
    <property type="molecule type" value="Genomic_DNA"/>
</dbReference>
<evidence type="ECO:0000313" key="14">
    <source>
        <dbReference type="Proteomes" id="UP000003900"/>
    </source>
</evidence>
<dbReference type="GO" id="GO:0004747">
    <property type="term" value="F:ribokinase activity"/>
    <property type="evidence" value="ECO:0007669"/>
    <property type="project" value="UniProtKB-UniRule"/>
</dbReference>
<dbReference type="SUPFAM" id="SSF53613">
    <property type="entry name" value="Ribokinase-like"/>
    <property type="match status" value="1"/>
</dbReference>
<evidence type="ECO:0000256" key="4">
    <source>
        <dbReference type="ARBA" id="ARBA00022741"/>
    </source>
</evidence>
<feature type="domain" description="Carbohydrate kinase PfkB" evidence="12">
    <location>
        <begin position="2"/>
        <end position="293"/>
    </location>
</feature>
<evidence type="ECO:0000259" key="12">
    <source>
        <dbReference type="Pfam" id="PF00294"/>
    </source>
</evidence>
<keyword evidence="11" id="KW-0423">Lactose metabolism</keyword>
<feature type="binding site" evidence="10">
    <location>
        <position position="251"/>
    </location>
    <ligand>
        <name>substrate</name>
    </ligand>
</feature>
<evidence type="ECO:0000256" key="7">
    <source>
        <dbReference type="ARBA" id="ARBA00022842"/>
    </source>
</evidence>
<accession>H3SGW7</accession>
<keyword evidence="10" id="KW-0963">Cytoplasm</keyword>
<keyword evidence="8 10" id="KW-0630">Potassium</keyword>
<keyword evidence="3 10" id="KW-0479">Metal-binding</keyword>
<comment type="catalytic activity">
    <reaction evidence="11">
        <text>D-tagatofuranose 6-phosphate + ATP = D-tagatofuranose 1,6-bisphosphate + ADP + H(+)</text>
        <dbReference type="Rhea" id="RHEA:12420"/>
        <dbReference type="ChEBI" id="CHEBI:15378"/>
        <dbReference type="ChEBI" id="CHEBI:30616"/>
        <dbReference type="ChEBI" id="CHEBI:58694"/>
        <dbReference type="ChEBI" id="CHEBI:58695"/>
        <dbReference type="ChEBI" id="CHEBI:456216"/>
        <dbReference type="EC" id="2.7.1.144"/>
    </reaction>
</comment>
<comment type="similarity">
    <text evidence="1">Belongs to the carbohydrate kinase pfkB family.</text>
</comment>
<keyword evidence="4 10" id="KW-0547">Nucleotide-binding</keyword>
<dbReference type="InterPro" id="IPR002173">
    <property type="entry name" value="Carboh/pur_kinase_PfkB_CS"/>
</dbReference>
<comment type="cofactor">
    <cofactor evidence="10">
        <name>Mg(2+)</name>
        <dbReference type="ChEBI" id="CHEBI:18420"/>
    </cofactor>
</comment>
<feature type="binding site" evidence="10">
    <location>
        <position position="247"/>
    </location>
    <ligand>
        <name>K(+)</name>
        <dbReference type="ChEBI" id="CHEBI:29103"/>
    </ligand>
</feature>
<dbReference type="GO" id="GO:0019303">
    <property type="term" value="P:D-ribose catabolic process"/>
    <property type="evidence" value="ECO:0007669"/>
    <property type="project" value="UniProtKB-UniPathway"/>
</dbReference>
<comment type="function">
    <text evidence="10">Catalyzes the ATP-dependent phosphorylation of 2-deoxy-D-ribose to 2-deoxy-D-ribose 5-phosphate (dRib-5P), allowing the use of deoxyribose as the sole carbon source.</text>
</comment>
<dbReference type="GO" id="GO:0046872">
    <property type="term" value="F:metal ion binding"/>
    <property type="evidence" value="ECO:0007669"/>
    <property type="project" value="UniProtKB-KW"/>
</dbReference>
<comment type="subcellular location">
    <subcellularLocation>
        <location evidence="10">Cytoplasm</location>
    </subcellularLocation>
</comment>
<organism evidence="13 14">
    <name type="scientific">Paenibacillus dendritiformis C454</name>
    <dbReference type="NCBI Taxonomy" id="1131935"/>
    <lineage>
        <taxon>Bacteria</taxon>
        <taxon>Bacillati</taxon>
        <taxon>Bacillota</taxon>
        <taxon>Bacilli</taxon>
        <taxon>Bacillales</taxon>
        <taxon>Paenibacillaceae</taxon>
        <taxon>Paenibacillus</taxon>
    </lineage>
</organism>
<feature type="binding site" evidence="10">
    <location>
        <position position="139"/>
    </location>
    <ligand>
        <name>substrate</name>
    </ligand>
</feature>
<dbReference type="Pfam" id="PF00294">
    <property type="entry name" value="PfkB"/>
    <property type="match status" value="1"/>
</dbReference>
<dbReference type="GO" id="GO:0009024">
    <property type="term" value="F:tagatose-6-phosphate kinase activity"/>
    <property type="evidence" value="ECO:0007669"/>
    <property type="project" value="UniProtKB-EC"/>
</dbReference>
<dbReference type="STRING" id="1131935.PDENDC454_13862"/>
<comment type="catalytic activity">
    <reaction evidence="10">
        <text>2-deoxy-D-ribose + ATP = 2-deoxy-D-ribose 5-phosphate + ADP + H(+)</text>
        <dbReference type="Rhea" id="RHEA:30871"/>
        <dbReference type="ChEBI" id="CHEBI:15378"/>
        <dbReference type="ChEBI" id="CHEBI:30616"/>
        <dbReference type="ChEBI" id="CHEBI:62877"/>
        <dbReference type="ChEBI" id="CHEBI:90761"/>
        <dbReference type="ChEBI" id="CHEBI:456216"/>
        <dbReference type="EC" id="2.7.1.229"/>
    </reaction>
</comment>
<feature type="binding site" evidence="10">
    <location>
        <position position="286"/>
    </location>
    <ligand>
        <name>K(+)</name>
        <dbReference type="ChEBI" id="CHEBI:29103"/>
    </ligand>
</feature>
<name>H3SGW7_9BACL</name>
<dbReference type="AlphaFoldDB" id="H3SGW7"/>
<dbReference type="HAMAP" id="MF_01987">
    <property type="entry name" value="Ribokinase"/>
    <property type="match status" value="1"/>
</dbReference>
<evidence type="ECO:0000313" key="13">
    <source>
        <dbReference type="EMBL" id="EHQ61674.1"/>
    </source>
</evidence>
<feature type="binding site" evidence="10">
    <location>
        <position position="275"/>
    </location>
    <ligand>
        <name>ATP</name>
        <dbReference type="ChEBI" id="CHEBI:30616"/>
    </ligand>
</feature>
<evidence type="ECO:0000256" key="5">
    <source>
        <dbReference type="ARBA" id="ARBA00022777"/>
    </source>
</evidence>
<feature type="binding site" evidence="10">
    <location>
        <position position="183"/>
    </location>
    <ligand>
        <name>ATP</name>
        <dbReference type="ChEBI" id="CHEBI:30616"/>
    </ligand>
</feature>
<comment type="pathway">
    <text evidence="11">Carbohydrate metabolism; D-tagatose 6-phosphate degradation; D-glyceraldehyde 3-phosphate and glycerone phosphate from D-tagatose 6-phosphate: step 1/2.</text>
</comment>
<feature type="binding site" evidence="10">
    <location>
        <position position="281"/>
    </location>
    <ligand>
        <name>K(+)</name>
        <dbReference type="ChEBI" id="CHEBI:29103"/>
    </ligand>
</feature>
<dbReference type="InterPro" id="IPR017583">
    <property type="entry name" value="Tagatose/fructose_Pkinase"/>
</dbReference>
<feature type="binding site" evidence="10">
    <location>
        <begin position="38"/>
        <end position="42"/>
    </location>
    <ligand>
        <name>substrate</name>
    </ligand>
</feature>
<evidence type="ECO:0000256" key="3">
    <source>
        <dbReference type="ARBA" id="ARBA00022723"/>
    </source>
</evidence>
<dbReference type="GO" id="GO:0005829">
    <property type="term" value="C:cytosol"/>
    <property type="evidence" value="ECO:0007669"/>
    <property type="project" value="TreeGrafter"/>
</dbReference>
<feature type="site" description="Important for substrate specificity" evidence="10">
    <location>
        <position position="10"/>
    </location>
</feature>
<dbReference type="UniPathway" id="UPA00704">
    <property type="reaction ID" value="UER00715"/>
</dbReference>
<evidence type="ECO:0000256" key="10">
    <source>
        <dbReference type="HAMAP-Rule" id="MF_01987"/>
    </source>
</evidence>
<dbReference type="PATRIC" id="fig|1131935.3.peg.2867"/>
<dbReference type="UniPathway" id="UPA00916">
    <property type="reaction ID" value="UER00889"/>
</dbReference>
<evidence type="ECO:0000256" key="9">
    <source>
        <dbReference type="ARBA" id="ARBA00023277"/>
    </source>
</evidence>
<evidence type="ECO:0000256" key="8">
    <source>
        <dbReference type="ARBA" id="ARBA00022958"/>
    </source>
</evidence>
<dbReference type="InterPro" id="IPR029056">
    <property type="entry name" value="Ribokinase-like"/>
</dbReference>
<dbReference type="InterPro" id="IPR011611">
    <property type="entry name" value="PfkB_dom"/>
</dbReference>
<feature type="active site" description="Proton acceptor" evidence="10">
    <location>
        <position position="251"/>
    </location>
</feature>
<evidence type="ECO:0000256" key="2">
    <source>
        <dbReference type="ARBA" id="ARBA00022679"/>
    </source>
</evidence>
<dbReference type="GO" id="GO:2001059">
    <property type="term" value="P:D-tagatose 6-phosphate catabolic process"/>
    <property type="evidence" value="ECO:0007669"/>
    <property type="project" value="UniProtKB-UniPathway"/>
</dbReference>
<comment type="caution">
    <text evidence="10">Lacks conserved residue(s) required for the propagation of feature annotation.</text>
</comment>
<dbReference type="CDD" id="cd01174">
    <property type="entry name" value="ribokinase"/>
    <property type="match status" value="1"/>
</dbReference>
<keyword evidence="14" id="KW-1185">Reference proteome</keyword>
<keyword evidence="2 10" id="KW-0808">Transferase</keyword>
<feature type="binding site" evidence="10">
    <location>
        <begin position="10"/>
        <end position="12"/>
    </location>
    <ligand>
        <name>substrate</name>
    </ligand>
</feature>
<keyword evidence="7 10" id="KW-0460">Magnesium</keyword>
<feature type="binding site" evidence="10">
    <location>
        <position position="245"/>
    </location>
    <ligand>
        <name>K(+)</name>
        <dbReference type="ChEBI" id="CHEBI:29103"/>
    </ligand>
</feature>
<dbReference type="PROSITE" id="PS00584">
    <property type="entry name" value="PFKB_KINASES_2"/>
    <property type="match status" value="1"/>
</dbReference>
<comment type="similarity">
    <text evidence="11">Belongs to the carbohydrate kinase PfkB family. LacC subfamily.</text>
</comment>
<feature type="binding site" evidence="10">
    <location>
        <position position="290"/>
    </location>
    <ligand>
        <name>K(+)</name>
        <dbReference type="ChEBI" id="CHEBI:29103"/>
    </ligand>
</feature>
<keyword evidence="9 10" id="KW-0119">Carbohydrate metabolism</keyword>
<dbReference type="NCBIfam" id="TIGR02152">
    <property type="entry name" value="D_ribokin_bact"/>
    <property type="match status" value="1"/>
</dbReference>
<protein>
    <recommendedName>
        <fullName evidence="10">Deoxyribokinase</fullName>
        <shortName evidence="10">dRK</shortName>
        <ecNumber evidence="10">2.7.1.229</ecNumber>
    </recommendedName>
    <alternativeName>
        <fullName evidence="10">ATP:2-deoxy-D-ribose 5-phosphotransferase</fullName>
    </alternativeName>
</protein>
<comment type="similarity">
    <text evidence="10">Belongs to the carbohydrate kinase PfkB family. Deoxyribokinase subfamily.</text>
</comment>
<feature type="binding site" evidence="10">
    <location>
        <position position="284"/>
    </location>
    <ligand>
        <name>K(+)</name>
        <dbReference type="ChEBI" id="CHEBI:29103"/>
    </ligand>
</feature>
<dbReference type="EC" id="2.7.1.229" evidence="10"/>
<dbReference type="InterPro" id="IPR011877">
    <property type="entry name" value="Ribokinase"/>
</dbReference>
<dbReference type="PANTHER" id="PTHR10584:SF166">
    <property type="entry name" value="RIBOKINASE"/>
    <property type="match status" value="1"/>
</dbReference>
<keyword evidence="6 10" id="KW-0067">ATP-binding</keyword>
<comment type="caution">
    <text evidence="13">The sequence shown here is derived from an EMBL/GenBank/DDBJ whole genome shotgun (WGS) entry which is preliminary data.</text>
</comment>
<dbReference type="GO" id="GO:0005524">
    <property type="term" value="F:ATP binding"/>
    <property type="evidence" value="ECO:0007669"/>
    <property type="project" value="UniProtKB-UniRule"/>
</dbReference>
<dbReference type="OrthoDB" id="9775849at2"/>
<dbReference type="InterPro" id="IPR002139">
    <property type="entry name" value="Ribo/fructo_kinase"/>
</dbReference>
<dbReference type="RefSeq" id="WP_006677271.1">
    <property type="nucleotide sequence ID" value="NZ_AHKH01000032.1"/>
</dbReference>
<keyword evidence="5 10" id="KW-0418">Kinase</keyword>
<dbReference type="PANTHER" id="PTHR10584">
    <property type="entry name" value="SUGAR KINASE"/>
    <property type="match status" value="1"/>
</dbReference>
<proteinExistence type="inferred from homology"/>
<dbReference type="GO" id="GO:0005988">
    <property type="term" value="P:lactose metabolic process"/>
    <property type="evidence" value="ECO:0007669"/>
    <property type="project" value="UniProtKB-KW"/>
</dbReference>